<protein>
    <submittedName>
        <fullName evidence="1">Unannotated protein</fullName>
    </submittedName>
</protein>
<evidence type="ECO:0000313" key="1">
    <source>
        <dbReference type="EMBL" id="CAB4961387.1"/>
    </source>
</evidence>
<name>A0A6J7L049_9ZZZZ</name>
<proteinExistence type="predicted"/>
<dbReference type="EMBL" id="CAFBMW010000036">
    <property type="protein sequence ID" value="CAB4961387.1"/>
    <property type="molecule type" value="Genomic_DNA"/>
</dbReference>
<gene>
    <name evidence="1" type="ORF">UFOPK3662_03257</name>
</gene>
<dbReference type="AlphaFoldDB" id="A0A6J7L049"/>
<reference evidence="1" key="1">
    <citation type="submission" date="2020-05" db="EMBL/GenBank/DDBJ databases">
        <authorList>
            <person name="Chiriac C."/>
            <person name="Salcher M."/>
            <person name="Ghai R."/>
            <person name="Kavagutti S V."/>
        </authorList>
    </citation>
    <scope>NUCLEOTIDE SEQUENCE</scope>
</reference>
<organism evidence="1">
    <name type="scientific">freshwater metagenome</name>
    <dbReference type="NCBI Taxonomy" id="449393"/>
    <lineage>
        <taxon>unclassified sequences</taxon>
        <taxon>metagenomes</taxon>
        <taxon>ecological metagenomes</taxon>
    </lineage>
</organism>
<accession>A0A6J7L049</accession>
<sequence>MDDVDYARQLYEILTAPPGPEISTGSLGDDWIDRCDGFGTDVKVRSIVVVPGDHGSQIEVAFVLDLPEDIDVPRRVRCCFPSMPSGER</sequence>